<feature type="chain" id="PRO_5035250077" evidence="1">
    <location>
        <begin position="27"/>
        <end position="206"/>
    </location>
</feature>
<proteinExistence type="predicted"/>
<feature type="signal peptide" evidence="1">
    <location>
        <begin position="1"/>
        <end position="26"/>
    </location>
</feature>
<keyword evidence="3" id="KW-1185">Reference proteome</keyword>
<comment type="caution">
    <text evidence="2">The sequence shown here is derived from an EMBL/GenBank/DDBJ whole genome shotgun (WGS) entry which is preliminary data.</text>
</comment>
<dbReference type="RefSeq" id="WP_228849524.1">
    <property type="nucleotide sequence ID" value="NZ_JADCKQ010000011.1"/>
</dbReference>
<evidence type="ECO:0000313" key="3">
    <source>
        <dbReference type="Proteomes" id="UP000640583"/>
    </source>
</evidence>
<accession>A0A8J7LKW5</accession>
<name>A0A8J7LKW5_9RHOB</name>
<organism evidence="2 3">
    <name type="scientific">Halocynthiibacter styelae</name>
    <dbReference type="NCBI Taxonomy" id="2761955"/>
    <lineage>
        <taxon>Bacteria</taxon>
        <taxon>Pseudomonadati</taxon>
        <taxon>Pseudomonadota</taxon>
        <taxon>Alphaproteobacteria</taxon>
        <taxon>Rhodobacterales</taxon>
        <taxon>Paracoccaceae</taxon>
        <taxon>Halocynthiibacter</taxon>
    </lineage>
</organism>
<evidence type="ECO:0000256" key="1">
    <source>
        <dbReference type="SAM" id="SignalP"/>
    </source>
</evidence>
<reference evidence="2" key="1">
    <citation type="submission" date="2020-10" db="EMBL/GenBank/DDBJ databases">
        <title>Paenihalocynthiibacter styelae gen. nov., sp. nov., isolated from stalked sea squirt Styela clava.</title>
        <authorList>
            <person name="Kim Y.-O."/>
            <person name="Yoon J.-H."/>
        </authorList>
    </citation>
    <scope>NUCLEOTIDE SEQUENCE</scope>
    <source>
        <strain evidence="2">MYP1-1</strain>
    </source>
</reference>
<evidence type="ECO:0000313" key="2">
    <source>
        <dbReference type="EMBL" id="MBI1494780.1"/>
    </source>
</evidence>
<gene>
    <name evidence="2" type="ORF">H1D41_14125</name>
</gene>
<dbReference type="Proteomes" id="UP000640583">
    <property type="component" value="Unassembled WGS sequence"/>
</dbReference>
<dbReference type="EMBL" id="JADCKQ010000011">
    <property type="protein sequence ID" value="MBI1494780.1"/>
    <property type="molecule type" value="Genomic_DNA"/>
</dbReference>
<dbReference type="AlphaFoldDB" id="A0A8J7LKW5"/>
<protein>
    <submittedName>
        <fullName evidence="2">Uncharacterized protein</fullName>
    </submittedName>
</protein>
<sequence length="206" mass="21620">MTRKFITSFVASSLALTAATTAPVKADEEDVLKALLVGAVIAGIANAMDDDDEAEAAPEPVPAEEGVVGVPPIYIPPVDIATLVPVTPVTYSTGGIDIPQTWVADLDEGGLASDSRGDLWFQAETSTRKFMTPLNGASIAVGDRTNRGFLGCSNAAFSYDSVPVRAIPVGSYICVKTSEGRVSQFRMNDYAAGSPASLRIGYTTWK</sequence>
<keyword evidence="1" id="KW-0732">Signal</keyword>